<comment type="caution">
    <text evidence="2">The sequence shown here is derived from an EMBL/GenBank/DDBJ whole genome shotgun (WGS) entry which is preliminary data.</text>
</comment>
<reference evidence="2" key="2">
    <citation type="submission" date="2020-09" db="EMBL/GenBank/DDBJ databases">
        <authorList>
            <person name="Sun Q."/>
            <person name="Kim S."/>
        </authorList>
    </citation>
    <scope>NUCLEOTIDE SEQUENCE</scope>
    <source>
        <strain evidence="2">KCTC 42097</strain>
    </source>
</reference>
<reference evidence="2" key="1">
    <citation type="journal article" date="2014" name="Int. J. Syst. Evol. Microbiol.">
        <title>Complete genome sequence of Corynebacterium casei LMG S-19264T (=DSM 44701T), isolated from a smear-ripened cheese.</title>
        <authorList>
            <consortium name="US DOE Joint Genome Institute (JGI-PGF)"/>
            <person name="Walter F."/>
            <person name="Albersmeier A."/>
            <person name="Kalinowski J."/>
            <person name="Ruckert C."/>
        </authorList>
    </citation>
    <scope>NUCLEOTIDE SEQUENCE</scope>
    <source>
        <strain evidence="2">KCTC 42097</strain>
    </source>
</reference>
<evidence type="ECO:0000313" key="3">
    <source>
        <dbReference type="Proteomes" id="UP000641137"/>
    </source>
</evidence>
<organism evidence="2 3">
    <name type="scientific">Limoniibacter endophyticus</name>
    <dbReference type="NCBI Taxonomy" id="1565040"/>
    <lineage>
        <taxon>Bacteria</taxon>
        <taxon>Pseudomonadati</taxon>
        <taxon>Pseudomonadota</taxon>
        <taxon>Alphaproteobacteria</taxon>
        <taxon>Hyphomicrobiales</taxon>
        <taxon>Bartonellaceae</taxon>
        <taxon>Limoniibacter</taxon>
    </lineage>
</organism>
<dbReference type="Proteomes" id="UP000641137">
    <property type="component" value="Unassembled WGS sequence"/>
</dbReference>
<accession>A0A8J3DQ50</accession>
<feature type="region of interest" description="Disordered" evidence="1">
    <location>
        <begin position="32"/>
        <end position="57"/>
    </location>
</feature>
<sequence>MGGRHEAGLFAVKPAIAIPGDSLIYSIPNKKRNKTEAAKKRPGKFQMRHKRQNGIGAHQRLPVLNEQKRVLQIGSIQATFLGLIETRFGQRTDERDRCVPFMTQDEMYPTATQDALSVKDQYAIHWPARAVGL</sequence>
<dbReference type="EMBL" id="BMZO01000011">
    <property type="protein sequence ID" value="GHC79223.1"/>
    <property type="molecule type" value="Genomic_DNA"/>
</dbReference>
<name>A0A8J3DQ50_9HYPH</name>
<gene>
    <name evidence="2" type="ORF">GCM10010136_31610</name>
</gene>
<evidence type="ECO:0000313" key="2">
    <source>
        <dbReference type="EMBL" id="GHC79223.1"/>
    </source>
</evidence>
<feature type="compositionally biased region" description="Basic residues" evidence="1">
    <location>
        <begin position="40"/>
        <end position="52"/>
    </location>
</feature>
<protein>
    <submittedName>
        <fullName evidence="2">Uncharacterized protein</fullName>
    </submittedName>
</protein>
<evidence type="ECO:0000256" key="1">
    <source>
        <dbReference type="SAM" id="MobiDB-lite"/>
    </source>
</evidence>
<keyword evidence="3" id="KW-1185">Reference proteome</keyword>
<dbReference type="AlphaFoldDB" id="A0A8J3DQ50"/>
<proteinExistence type="predicted"/>